<accession>A0A2N3MZU1</accession>
<dbReference type="PANTHER" id="PTHR12289:SF41">
    <property type="entry name" value="FAILED AXON CONNECTIONS-RELATED"/>
    <property type="match status" value="1"/>
</dbReference>
<dbReference type="AlphaFoldDB" id="A0A2N3MZU1"/>
<dbReference type="InParanoid" id="A0A2N3MZU1"/>
<dbReference type="PANTHER" id="PTHR12289">
    <property type="entry name" value="METAXIN RELATED"/>
    <property type="match status" value="1"/>
</dbReference>
<dbReference type="SFLD" id="SFLDG01200">
    <property type="entry name" value="SUF1.1"/>
    <property type="match status" value="1"/>
</dbReference>
<feature type="domain" description="Thioredoxin-like fold" evidence="4">
    <location>
        <begin position="30"/>
        <end position="74"/>
    </location>
</feature>
<reference evidence="5 6" key="1">
    <citation type="journal article" date="2017" name="G3 (Bethesda)">
        <title>First Draft Genome Sequence of the Pathogenic Fungus Lomentospora prolificans (Formerly Scedosporium prolificans).</title>
        <authorList>
            <person name="Luo R."/>
            <person name="Zimin A."/>
            <person name="Workman R."/>
            <person name="Fan Y."/>
            <person name="Pertea G."/>
            <person name="Grossman N."/>
            <person name="Wear M.P."/>
            <person name="Jia B."/>
            <person name="Miller H."/>
            <person name="Casadevall A."/>
            <person name="Timp W."/>
            <person name="Zhang S.X."/>
            <person name="Salzberg S.L."/>
        </authorList>
    </citation>
    <scope>NUCLEOTIDE SEQUENCE [LARGE SCALE GENOMIC DNA]</scope>
    <source>
        <strain evidence="5 6">JHH-5317</strain>
    </source>
</reference>
<protein>
    <recommendedName>
        <fullName evidence="7">Thioredoxin-like fold domain-containing protein</fullName>
    </recommendedName>
</protein>
<keyword evidence="6" id="KW-1185">Reference proteome</keyword>
<comment type="similarity">
    <text evidence="2">Belongs to the GST superfamily.</text>
</comment>
<name>A0A2N3MZU1_9PEZI</name>
<evidence type="ECO:0000259" key="4">
    <source>
        <dbReference type="Pfam" id="PF17172"/>
    </source>
</evidence>
<comment type="caution">
    <text evidence="5">The sequence shown here is derived from an EMBL/GenBank/DDBJ whole genome shotgun (WGS) entry which is preliminary data.</text>
</comment>
<dbReference type="STRING" id="41688.A0A2N3MZU1"/>
<dbReference type="InterPro" id="IPR026928">
    <property type="entry name" value="FAX/IsoI-like"/>
</dbReference>
<dbReference type="SFLD" id="SFLDS00019">
    <property type="entry name" value="Glutathione_Transferase_(cytos"/>
    <property type="match status" value="1"/>
</dbReference>
<evidence type="ECO:0000313" key="6">
    <source>
        <dbReference type="Proteomes" id="UP000233524"/>
    </source>
</evidence>
<feature type="domain" description="Metaxin glutathione S-transferase" evidence="3">
    <location>
        <begin position="232"/>
        <end position="279"/>
    </location>
</feature>
<evidence type="ECO:0000259" key="3">
    <source>
        <dbReference type="Pfam" id="PF17171"/>
    </source>
</evidence>
<dbReference type="InterPro" id="IPR033468">
    <property type="entry name" value="Metaxin_GST"/>
</dbReference>
<sequence length="293" mass="33107">MDPSNNEIHKAYNIQLFRGWAEPGKHVWSPFVIKLEARLRFAGVNYTVQAGSPQTAPKGKIPYIEIHGQLPSHLAGSGYDAGRDGWSIRADPNGSPIASLGDSTLIIKALRKQGLLPSLNDRLDPEQRSHDMALQALLEDKLYFYHTKERWVNNYYVMRDHALWSIPYPIRILVGLLVLRKQTAMLHGQGTGRFSDEELKTFKFEIWRSIDGLLKASKGKQYSETGASTPFWVFGGDTPTEADATLFGFIVSVLASTAGPESREIVQSLPTVVEYARRIHNRFFPDYDEWDEK</sequence>
<dbReference type="OrthoDB" id="5809458at2759"/>
<evidence type="ECO:0008006" key="7">
    <source>
        <dbReference type="Google" id="ProtNLM"/>
    </source>
</evidence>
<proteinExistence type="inferred from homology"/>
<evidence type="ECO:0000256" key="2">
    <source>
        <dbReference type="ARBA" id="ARBA00007409"/>
    </source>
</evidence>
<feature type="domain" description="Thioredoxin-like fold" evidence="4">
    <location>
        <begin position="99"/>
        <end position="153"/>
    </location>
</feature>
<dbReference type="EMBL" id="NLAX01001142">
    <property type="protein sequence ID" value="PKS05699.1"/>
    <property type="molecule type" value="Genomic_DNA"/>
</dbReference>
<dbReference type="SFLD" id="SFLDG01180">
    <property type="entry name" value="SUF1"/>
    <property type="match status" value="1"/>
</dbReference>
<organism evidence="5 6">
    <name type="scientific">Lomentospora prolificans</name>
    <dbReference type="NCBI Taxonomy" id="41688"/>
    <lineage>
        <taxon>Eukaryota</taxon>
        <taxon>Fungi</taxon>
        <taxon>Dikarya</taxon>
        <taxon>Ascomycota</taxon>
        <taxon>Pezizomycotina</taxon>
        <taxon>Sordariomycetes</taxon>
        <taxon>Hypocreomycetidae</taxon>
        <taxon>Microascales</taxon>
        <taxon>Microascaceae</taxon>
        <taxon>Lomentospora</taxon>
    </lineage>
</organism>
<dbReference type="InterPro" id="IPR012336">
    <property type="entry name" value="Thioredoxin-like_fold"/>
</dbReference>
<dbReference type="Proteomes" id="UP000233524">
    <property type="component" value="Unassembled WGS sequence"/>
</dbReference>
<dbReference type="VEuPathDB" id="FungiDB:jhhlp_007966"/>
<evidence type="ECO:0000313" key="5">
    <source>
        <dbReference type="EMBL" id="PKS05699.1"/>
    </source>
</evidence>
<dbReference type="InterPro" id="IPR050931">
    <property type="entry name" value="Mito_Protein_Transport_Metaxin"/>
</dbReference>
<evidence type="ECO:0000256" key="1">
    <source>
        <dbReference type="ARBA" id="ARBA00006475"/>
    </source>
</evidence>
<dbReference type="CDD" id="cd03193">
    <property type="entry name" value="GST_C_Metaxin"/>
    <property type="match status" value="1"/>
</dbReference>
<gene>
    <name evidence="5" type="ORF">jhhlp_007966</name>
</gene>
<comment type="similarity">
    <text evidence="1">Belongs to the FAX family.</text>
</comment>
<dbReference type="InterPro" id="IPR040079">
    <property type="entry name" value="Glutathione_S-Trfase"/>
</dbReference>
<dbReference type="GO" id="GO:0005737">
    <property type="term" value="C:cytoplasm"/>
    <property type="evidence" value="ECO:0007669"/>
    <property type="project" value="TreeGrafter"/>
</dbReference>
<dbReference type="Pfam" id="PF17171">
    <property type="entry name" value="GST_C_6"/>
    <property type="match status" value="1"/>
</dbReference>
<dbReference type="Pfam" id="PF17172">
    <property type="entry name" value="GST_N_4"/>
    <property type="match status" value="2"/>
</dbReference>